<sequence length="92" mass="10113">MSRRRRRIVTKRRRGLDLKPKRHHRRANSNEAARGVAVDVCGSLPKLGDLKADSRGEIGGGKGWGKGRRPEMAAGGGEGRGLGFQHFKVKEL</sequence>
<reference evidence="2 3" key="1">
    <citation type="submission" date="2020-08" db="EMBL/GenBank/DDBJ databases">
        <title>Plant Genome Project.</title>
        <authorList>
            <person name="Zhang R.-G."/>
        </authorList>
    </citation>
    <scope>NUCLEOTIDE SEQUENCE [LARGE SCALE GENOMIC DNA]</scope>
    <source>
        <strain evidence="2">WSP0</strain>
        <tissue evidence="2">Leaf</tissue>
    </source>
</reference>
<keyword evidence="3" id="KW-1185">Reference proteome</keyword>
<accession>A0AAV6HQQ3</accession>
<dbReference type="Proteomes" id="UP000823749">
    <property type="component" value="Chromosome 13"/>
</dbReference>
<comment type="caution">
    <text evidence="2">The sequence shown here is derived from an EMBL/GenBank/DDBJ whole genome shotgun (WGS) entry which is preliminary data.</text>
</comment>
<name>A0AAV6HQQ3_9ERIC</name>
<gene>
    <name evidence="2" type="ORF">RHGRI_036348</name>
</gene>
<feature type="compositionally biased region" description="Basic residues" evidence="1">
    <location>
        <begin position="1"/>
        <end position="27"/>
    </location>
</feature>
<dbReference type="EMBL" id="JACTNZ010000013">
    <property type="protein sequence ID" value="KAG5515274.1"/>
    <property type="molecule type" value="Genomic_DNA"/>
</dbReference>
<evidence type="ECO:0000313" key="3">
    <source>
        <dbReference type="Proteomes" id="UP000823749"/>
    </source>
</evidence>
<feature type="region of interest" description="Disordered" evidence="1">
    <location>
        <begin position="51"/>
        <end position="92"/>
    </location>
</feature>
<organism evidence="2 3">
    <name type="scientific">Rhododendron griersonianum</name>
    <dbReference type="NCBI Taxonomy" id="479676"/>
    <lineage>
        <taxon>Eukaryota</taxon>
        <taxon>Viridiplantae</taxon>
        <taxon>Streptophyta</taxon>
        <taxon>Embryophyta</taxon>
        <taxon>Tracheophyta</taxon>
        <taxon>Spermatophyta</taxon>
        <taxon>Magnoliopsida</taxon>
        <taxon>eudicotyledons</taxon>
        <taxon>Gunneridae</taxon>
        <taxon>Pentapetalae</taxon>
        <taxon>asterids</taxon>
        <taxon>Ericales</taxon>
        <taxon>Ericaceae</taxon>
        <taxon>Ericoideae</taxon>
        <taxon>Rhodoreae</taxon>
        <taxon>Rhododendron</taxon>
    </lineage>
</organism>
<proteinExistence type="predicted"/>
<protein>
    <submittedName>
        <fullName evidence="2">Uncharacterized protein</fullName>
    </submittedName>
</protein>
<evidence type="ECO:0000313" key="2">
    <source>
        <dbReference type="EMBL" id="KAG5515274.1"/>
    </source>
</evidence>
<feature type="region of interest" description="Disordered" evidence="1">
    <location>
        <begin position="1"/>
        <end position="32"/>
    </location>
</feature>
<evidence type="ECO:0000256" key="1">
    <source>
        <dbReference type="SAM" id="MobiDB-lite"/>
    </source>
</evidence>
<dbReference type="AlphaFoldDB" id="A0AAV6HQQ3"/>